<evidence type="ECO:0000313" key="7">
    <source>
        <dbReference type="EMBL" id="NYI04109.1"/>
    </source>
</evidence>
<sequence length="440" mass="46988">MRIAMVSEHADPLAALGGADAGGQNVHVASLSTALAARGHEITVYTRRHHPTSPRRVRMGPGVTVEYVVAGPNRPLPKDDLLPYMPEFGRRLAERWAEAPVDLVHAHFWMSGIAALIGTMGAGIPVVQTFHALGTVKRRHQGEADTSPPGRIAWERAIGARCARTIATCGDEVFELMRMGLRREAVSVVPCGVDLERFRPGPDERDADGHGAPAWPPARPGSAAGADPDRAPTTAEDAGTGRWRALAVGRLVPRKGFDTAIRALRGVPSAELLIAGGPPAAGLADDPEARRLIEVAERAGVRERVRLLGSVPRERMPELIRACDAVVCSPVYEPFGIVPLEAMACRRPVVASAVGGLIDTVVDGVTGILVPPGDPEALGQAMARLAEDPELARRYGRAGERRVRARYGWDHVAGQTLAVYQQVVGAARTPRVSRSRMEAT</sequence>
<evidence type="ECO:0000313" key="8">
    <source>
        <dbReference type="Proteomes" id="UP000567795"/>
    </source>
</evidence>
<evidence type="ECO:0000256" key="1">
    <source>
        <dbReference type="ARBA" id="ARBA00021292"/>
    </source>
</evidence>
<feature type="compositionally biased region" description="Basic and acidic residues" evidence="4">
    <location>
        <begin position="199"/>
        <end position="209"/>
    </location>
</feature>
<feature type="domain" description="Glycosyltransferase subfamily 4-like N-terminal" evidence="6">
    <location>
        <begin position="22"/>
        <end position="197"/>
    </location>
</feature>
<dbReference type="Pfam" id="PF00534">
    <property type="entry name" value="Glycos_transf_1"/>
    <property type="match status" value="1"/>
</dbReference>
<organism evidence="7 8">
    <name type="scientific">Allostreptomyces psammosilenae</name>
    <dbReference type="NCBI Taxonomy" id="1892865"/>
    <lineage>
        <taxon>Bacteria</taxon>
        <taxon>Bacillati</taxon>
        <taxon>Actinomycetota</taxon>
        <taxon>Actinomycetes</taxon>
        <taxon>Kitasatosporales</taxon>
        <taxon>Streptomycetaceae</taxon>
        <taxon>Allostreptomyces</taxon>
    </lineage>
</organism>
<feature type="domain" description="Glycosyl transferase family 1" evidence="5">
    <location>
        <begin position="241"/>
        <end position="401"/>
    </location>
</feature>
<dbReference type="InterPro" id="IPR028098">
    <property type="entry name" value="Glyco_trans_4-like_N"/>
</dbReference>
<dbReference type="SUPFAM" id="SSF53756">
    <property type="entry name" value="UDP-Glycosyltransferase/glycogen phosphorylase"/>
    <property type="match status" value="1"/>
</dbReference>
<evidence type="ECO:0000256" key="3">
    <source>
        <dbReference type="ARBA" id="ARBA00022679"/>
    </source>
</evidence>
<evidence type="ECO:0000259" key="6">
    <source>
        <dbReference type="Pfam" id="PF13439"/>
    </source>
</evidence>
<keyword evidence="3 7" id="KW-0808">Transferase</keyword>
<dbReference type="PANTHER" id="PTHR12526:SF635">
    <property type="entry name" value="GLYCOSYL TRANSFERASE GROUP 1"/>
    <property type="match status" value="1"/>
</dbReference>
<dbReference type="PANTHER" id="PTHR12526">
    <property type="entry name" value="GLYCOSYLTRANSFERASE"/>
    <property type="match status" value="1"/>
</dbReference>
<evidence type="ECO:0000256" key="4">
    <source>
        <dbReference type="SAM" id="MobiDB-lite"/>
    </source>
</evidence>
<reference evidence="7 8" key="1">
    <citation type="submission" date="2020-07" db="EMBL/GenBank/DDBJ databases">
        <title>Sequencing the genomes of 1000 actinobacteria strains.</title>
        <authorList>
            <person name="Klenk H.-P."/>
        </authorList>
    </citation>
    <scope>NUCLEOTIDE SEQUENCE [LARGE SCALE GENOMIC DNA]</scope>
    <source>
        <strain evidence="7 8">DSM 42178</strain>
    </source>
</reference>
<comment type="caution">
    <text evidence="7">The sequence shown here is derived from an EMBL/GenBank/DDBJ whole genome shotgun (WGS) entry which is preliminary data.</text>
</comment>
<dbReference type="RefSeq" id="WP_179813061.1">
    <property type="nucleotide sequence ID" value="NZ_JACBZD010000001.1"/>
</dbReference>
<protein>
    <recommendedName>
        <fullName evidence="1">D-inositol 3-phosphate glycosyltransferase</fullName>
    </recommendedName>
</protein>
<name>A0A852ZP04_9ACTN</name>
<dbReference type="Pfam" id="PF13439">
    <property type="entry name" value="Glyco_transf_4"/>
    <property type="match status" value="1"/>
</dbReference>
<evidence type="ECO:0000256" key="2">
    <source>
        <dbReference type="ARBA" id="ARBA00022676"/>
    </source>
</evidence>
<dbReference type="Proteomes" id="UP000567795">
    <property type="component" value="Unassembled WGS sequence"/>
</dbReference>
<proteinExistence type="predicted"/>
<dbReference type="InterPro" id="IPR001296">
    <property type="entry name" value="Glyco_trans_1"/>
</dbReference>
<dbReference type="EMBL" id="JACBZD010000001">
    <property type="protein sequence ID" value="NYI04109.1"/>
    <property type="molecule type" value="Genomic_DNA"/>
</dbReference>
<feature type="region of interest" description="Disordered" evidence="4">
    <location>
        <begin position="199"/>
        <end position="239"/>
    </location>
</feature>
<dbReference type="AlphaFoldDB" id="A0A852ZP04"/>
<accession>A0A852ZP04</accession>
<dbReference type="Gene3D" id="3.40.50.2000">
    <property type="entry name" value="Glycogen Phosphorylase B"/>
    <property type="match status" value="2"/>
</dbReference>
<evidence type="ECO:0000259" key="5">
    <source>
        <dbReference type="Pfam" id="PF00534"/>
    </source>
</evidence>
<keyword evidence="8" id="KW-1185">Reference proteome</keyword>
<keyword evidence="2" id="KW-0328">Glycosyltransferase</keyword>
<gene>
    <name evidence="7" type="ORF">FHU37_001052</name>
</gene>
<dbReference type="GO" id="GO:0016757">
    <property type="term" value="F:glycosyltransferase activity"/>
    <property type="evidence" value="ECO:0007669"/>
    <property type="project" value="UniProtKB-KW"/>
</dbReference>